<dbReference type="SUPFAM" id="SSF52058">
    <property type="entry name" value="L domain-like"/>
    <property type="match status" value="1"/>
</dbReference>
<evidence type="ECO:0000256" key="2">
    <source>
        <dbReference type="ARBA" id="ARBA00022737"/>
    </source>
</evidence>
<keyword evidence="1" id="KW-0433">Leucine-rich repeat</keyword>
<dbReference type="PROSITE" id="PS51450">
    <property type="entry name" value="LRR"/>
    <property type="match status" value="1"/>
</dbReference>
<dbReference type="AlphaFoldDB" id="A0A2M4CKW0"/>
<dbReference type="EMBL" id="GGFL01001370">
    <property type="protein sequence ID" value="MBW65548.1"/>
    <property type="molecule type" value="Transcribed_RNA"/>
</dbReference>
<dbReference type="InterPro" id="IPR001611">
    <property type="entry name" value="Leu-rich_rpt"/>
</dbReference>
<dbReference type="PANTHER" id="PTHR45712:SF22">
    <property type="entry name" value="INSULIN-LIKE GROWTH FACTOR-BINDING PROTEIN COMPLEX ACID LABILE SUBUNIT"/>
    <property type="match status" value="1"/>
</dbReference>
<sequence>MPVKEFPRPAIEFDLLMLQVDRLSMLYPDGEITRMLNRITQSVLYKIYYDKILRIPADSQLKAIEMKSAPQLRTIKVLGRNNALESLNVNKCAIRRLPSSLKYLQQLDTLAIDRGLVDILSLEALHGIRNLTDIQLSRNKLHRLEVSKDPTMVLPIERLYLPYNLLEFVDIQFFTPFKRLRDLDLTSNRLKQIIVNRPVALPLLFRFLLPQNLLMQLNCSNWIMPKLGALSLSMNNLKQLPFGIGQFTELETLFLNNNQLTILDLQHLERLHKLTNLQIIGNRLHTILLSPTSQKHRCRRVSLPAMQEISFSDNFLTNIDFNLWNMPALKEMSLENNRLQRLRNFYKKFPNLKIIYVRNNSIRCSDIVSMKKYLESKMVQIEVKTDKRACSTSSSFPHPTKAGVICCND</sequence>
<reference evidence="3" key="1">
    <citation type="submission" date="2018-01" db="EMBL/GenBank/DDBJ databases">
        <title>An insight into the sialome of Amazonian anophelines.</title>
        <authorList>
            <person name="Ribeiro J.M."/>
            <person name="Scarpassa V."/>
            <person name="Calvo E."/>
        </authorList>
    </citation>
    <scope>NUCLEOTIDE SEQUENCE</scope>
</reference>
<dbReference type="Gene3D" id="3.80.10.10">
    <property type="entry name" value="Ribonuclease Inhibitor"/>
    <property type="match status" value="3"/>
</dbReference>
<protein>
    <submittedName>
        <fullName evidence="3">Putative leucine-rich repeat protein</fullName>
    </submittedName>
</protein>
<name>A0A2M4CKW0_ANODA</name>
<evidence type="ECO:0000256" key="1">
    <source>
        <dbReference type="ARBA" id="ARBA00022614"/>
    </source>
</evidence>
<dbReference type="GO" id="GO:0005615">
    <property type="term" value="C:extracellular space"/>
    <property type="evidence" value="ECO:0007669"/>
    <property type="project" value="TreeGrafter"/>
</dbReference>
<keyword evidence="2" id="KW-0677">Repeat</keyword>
<accession>A0A2M4CKW0</accession>
<dbReference type="VEuPathDB" id="VectorBase:ADAC002252"/>
<dbReference type="VEuPathDB" id="VectorBase:ADAR2_002280"/>
<dbReference type="InterPro" id="IPR032675">
    <property type="entry name" value="LRR_dom_sf"/>
</dbReference>
<evidence type="ECO:0000313" key="3">
    <source>
        <dbReference type="EMBL" id="MBW65548.1"/>
    </source>
</evidence>
<dbReference type="InterPro" id="IPR050333">
    <property type="entry name" value="SLRP"/>
</dbReference>
<dbReference type="PANTHER" id="PTHR45712">
    <property type="entry name" value="AGAP008170-PA"/>
    <property type="match status" value="1"/>
</dbReference>
<organism evidence="3">
    <name type="scientific">Anopheles darlingi</name>
    <name type="common">Mosquito</name>
    <dbReference type="NCBI Taxonomy" id="43151"/>
    <lineage>
        <taxon>Eukaryota</taxon>
        <taxon>Metazoa</taxon>
        <taxon>Ecdysozoa</taxon>
        <taxon>Arthropoda</taxon>
        <taxon>Hexapoda</taxon>
        <taxon>Insecta</taxon>
        <taxon>Pterygota</taxon>
        <taxon>Neoptera</taxon>
        <taxon>Endopterygota</taxon>
        <taxon>Diptera</taxon>
        <taxon>Nematocera</taxon>
        <taxon>Culicoidea</taxon>
        <taxon>Culicidae</taxon>
        <taxon>Anophelinae</taxon>
        <taxon>Anopheles</taxon>
    </lineage>
</organism>
<proteinExistence type="predicted"/>